<feature type="transmembrane region" description="Helical" evidence="2">
    <location>
        <begin position="357"/>
        <end position="376"/>
    </location>
</feature>
<dbReference type="Pfam" id="PF11309">
    <property type="entry name" value="DUF3112"/>
    <property type="match status" value="1"/>
</dbReference>
<evidence type="ECO:0000256" key="1">
    <source>
        <dbReference type="SAM" id="MobiDB-lite"/>
    </source>
</evidence>
<gene>
    <name evidence="3" type="ORF">CTRG_01766</name>
</gene>
<dbReference type="OrthoDB" id="3357002at2759"/>
<dbReference type="GeneID" id="8300429"/>
<keyword evidence="2" id="KW-0812">Transmembrane</keyword>
<reference evidence="3 4" key="1">
    <citation type="journal article" date="2009" name="Nature">
        <title>Evolution of pathogenicity and sexual reproduction in eight Candida genomes.</title>
        <authorList>
            <person name="Butler G."/>
            <person name="Rasmussen M.D."/>
            <person name="Lin M.F."/>
            <person name="Santos M.A."/>
            <person name="Sakthikumar S."/>
            <person name="Munro C.A."/>
            <person name="Rheinbay E."/>
            <person name="Grabherr M."/>
            <person name="Forche A."/>
            <person name="Reedy J.L."/>
            <person name="Agrafioti I."/>
            <person name="Arnaud M.B."/>
            <person name="Bates S."/>
            <person name="Brown A.J."/>
            <person name="Brunke S."/>
            <person name="Costanzo M.C."/>
            <person name="Fitzpatrick D.A."/>
            <person name="de Groot P.W."/>
            <person name="Harris D."/>
            <person name="Hoyer L.L."/>
            <person name="Hube B."/>
            <person name="Klis F.M."/>
            <person name="Kodira C."/>
            <person name="Lennard N."/>
            <person name="Logue M.E."/>
            <person name="Martin R."/>
            <person name="Neiman A.M."/>
            <person name="Nikolaou E."/>
            <person name="Quail M.A."/>
            <person name="Quinn J."/>
            <person name="Santos M.C."/>
            <person name="Schmitzberger F.F."/>
            <person name="Sherlock G."/>
            <person name="Shah P."/>
            <person name="Silverstein K.A."/>
            <person name="Skrzypek M.S."/>
            <person name="Soll D."/>
            <person name="Staggs R."/>
            <person name="Stansfield I."/>
            <person name="Stumpf M.P."/>
            <person name="Sudbery P.E."/>
            <person name="Srikantha T."/>
            <person name="Zeng Q."/>
            <person name="Berman J."/>
            <person name="Berriman M."/>
            <person name="Heitman J."/>
            <person name="Gow N.A."/>
            <person name="Lorenz M.C."/>
            <person name="Birren B.W."/>
            <person name="Kellis M."/>
            <person name="Cuomo C.A."/>
        </authorList>
    </citation>
    <scope>NUCLEOTIDE SEQUENCE [LARGE SCALE GENOMIC DNA]</scope>
    <source>
        <strain evidence="4">ATCC MYA-3404 / T1</strain>
    </source>
</reference>
<feature type="transmembrane region" description="Helical" evidence="2">
    <location>
        <begin position="176"/>
        <end position="201"/>
    </location>
</feature>
<feature type="transmembrane region" description="Helical" evidence="2">
    <location>
        <begin position="143"/>
        <end position="164"/>
    </location>
</feature>
<keyword evidence="4" id="KW-1185">Reference proteome</keyword>
<dbReference type="RefSeq" id="XP_002547459.1">
    <property type="nucleotide sequence ID" value="XM_002547413.1"/>
</dbReference>
<dbReference type="PANTHER" id="PTHR35184">
    <property type="entry name" value="YALI0C10208P"/>
    <property type="match status" value="1"/>
</dbReference>
<dbReference type="AlphaFoldDB" id="C5M7D4"/>
<dbReference type="PANTHER" id="PTHR35184:SF1">
    <property type="entry name" value="INTEGRAL MEMBRANE PROTEIN"/>
    <property type="match status" value="1"/>
</dbReference>
<accession>C5M7D4</accession>
<dbReference type="HOGENOM" id="CLU_042296_0_0_1"/>
<evidence type="ECO:0000256" key="2">
    <source>
        <dbReference type="SAM" id="Phobius"/>
    </source>
</evidence>
<dbReference type="KEGG" id="ctp:CTRG_01766"/>
<keyword evidence="2" id="KW-0472">Membrane</keyword>
<feature type="region of interest" description="Disordered" evidence="1">
    <location>
        <begin position="444"/>
        <end position="463"/>
    </location>
</feature>
<dbReference type="eggNOG" id="ENOG502S0ZE">
    <property type="taxonomic scope" value="Eukaryota"/>
</dbReference>
<dbReference type="VEuPathDB" id="FungiDB:CTRG_01766"/>
<feature type="transmembrane region" description="Helical" evidence="2">
    <location>
        <begin position="221"/>
        <end position="243"/>
    </location>
</feature>
<evidence type="ECO:0000313" key="3">
    <source>
        <dbReference type="EMBL" id="EER34904.1"/>
    </source>
</evidence>
<proteinExistence type="predicted"/>
<dbReference type="InterPro" id="IPR021460">
    <property type="entry name" value="DUF3112"/>
</dbReference>
<feature type="transmembrane region" description="Helical" evidence="2">
    <location>
        <begin position="74"/>
        <end position="97"/>
    </location>
</feature>
<sequence>MEIDIAGDNPYTASTGLLEFLFHVYDNPDRGTGIYVLVARSRNLLGQRLPEALAHNAVGKQLNLLGKYPIASDIAPSILFACIFGVIVILHLAIFLINLNRGHYFLLNAIWSFNSLVRMVSFILRATWAQDITWAREGIANEILFILPSILLVSTNLILAQRLFTWRHPVGGSRRLFWIVMIVLYVLVGVFTTIAIVASAIPYLYFLSTKRFILYINLNRWIVVMVIVYTLTASILIGLSFWFPTKNDERLYTYQPWWIESFSPLYFVEKGAAQKAEETFMKRNSNHRHAIRVIAATHHHYKMVKGLSNERGDLKHNISLIIIIVSTVCLFIASVLRCIVVIQARTNWDSGPASVPVAMYFAWGVFEVIINGLLIVGRADLRFYRPDILPAAVRAIVTSEQTNVLPSAAVSEDELEDDTEDDLESASVGYYSDRANDDGLYFGTINTTPDKDSDKTTLPQDWKSEKSYGTDYSEFKDFIYTPTNEKQKGYHSDDEFQF</sequence>
<evidence type="ECO:0000313" key="4">
    <source>
        <dbReference type="Proteomes" id="UP000002037"/>
    </source>
</evidence>
<feature type="transmembrane region" description="Helical" evidence="2">
    <location>
        <begin position="318"/>
        <end position="342"/>
    </location>
</feature>
<feature type="transmembrane region" description="Helical" evidence="2">
    <location>
        <begin position="104"/>
        <end position="123"/>
    </location>
</feature>
<dbReference type="Proteomes" id="UP000002037">
    <property type="component" value="Unassembled WGS sequence"/>
</dbReference>
<dbReference type="EMBL" id="GG692396">
    <property type="protein sequence ID" value="EER34904.1"/>
    <property type="molecule type" value="Genomic_DNA"/>
</dbReference>
<organism evidence="3 4">
    <name type="scientific">Candida tropicalis (strain ATCC MYA-3404 / T1)</name>
    <name type="common">Yeast</name>
    <dbReference type="NCBI Taxonomy" id="294747"/>
    <lineage>
        <taxon>Eukaryota</taxon>
        <taxon>Fungi</taxon>
        <taxon>Dikarya</taxon>
        <taxon>Ascomycota</taxon>
        <taxon>Saccharomycotina</taxon>
        <taxon>Pichiomycetes</taxon>
        <taxon>Debaryomycetaceae</taxon>
        <taxon>Candida/Lodderomyces clade</taxon>
        <taxon>Candida</taxon>
    </lineage>
</organism>
<protein>
    <submittedName>
        <fullName evidence="3">Uncharacterized protein</fullName>
    </submittedName>
</protein>
<keyword evidence="2" id="KW-1133">Transmembrane helix</keyword>
<name>C5M7D4_CANTT</name>
<dbReference type="STRING" id="294747.C5M7D4"/>